<dbReference type="EMBL" id="BGZK01002267">
    <property type="protein sequence ID" value="GBP92354.1"/>
    <property type="molecule type" value="Genomic_DNA"/>
</dbReference>
<protein>
    <submittedName>
        <fullName evidence="2">Uncharacterized protein</fullName>
    </submittedName>
</protein>
<keyword evidence="3" id="KW-1185">Reference proteome</keyword>
<evidence type="ECO:0000256" key="1">
    <source>
        <dbReference type="SAM" id="MobiDB-lite"/>
    </source>
</evidence>
<sequence length="75" mass="8397">MENETGSEIDIDRYKRRRNPSYVRAGEAAGINYTGKSPTRKRGTTSAGPRMSVTVTYPALHRLTPPFIVYPIPTQ</sequence>
<reference evidence="2 3" key="1">
    <citation type="journal article" date="2019" name="Commun. Biol.">
        <title>The bagworm genome reveals a unique fibroin gene that provides high tensile strength.</title>
        <authorList>
            <person name="Kono N."/>
            <person name="Nakamura H."/>
            <person name="Ohtoshi R."/>
            <person name="Tomita M."/>
            <person name="Numata K."/>
            <person name="Arakawa K."/>
        </authorList>
    </citation>
    <scope>NUCLEOTIDE SEQUENCE [LARGE SCALE GENOMIC DNA]</scope>
</reference>
<name>A0A4C1ZZA9_EUMVA</name>
<dbReference type="Proteomes" id="UP000299102">
    <property type="component" value="Unassembled WGS sequence"/>
</dbReference>
<feature type="region of interest" description="Disordered" evidence="1">
    <location>
        <begin position="27"/>
        <end position="50"/>
    </location>
</feature>
<organism evidence="2 3">
    <name type="scientific">Eumeta variegata</name>
    <name type="common">Bagworm moth</name>
    <name type="synonym">Eumeta japonica</name>
    <dbReference type="NCBI Taxonomy" id="151549"/>
    <lineage>
        <taxon>Eukaryota</taxon>
        <taxon>Metazoa</taxon>
        <taxon>Ecdysozoa</taxon>
        <taxon>Arthropoda</taxon>
        <taxon>Hexapoda</taxon>
        <taxon>Insecta</taxon>
        <taxon>Pterygota</taxon>
        <taxon>Neoptera</taxon>
        <taxon>Endopterygota</taxon>
        <taxon>Lepidoptera</taxon>
        <taxon>Glossata</taxon>
        <taxon>Ditrysia</taxon>
        <taxon>Tineoidea</taxon>
        <taxon>Psychidae</taxon>
        <taxon>Oiketicinae</taxon>
        <taxon>Eumeta</taxon>
    </lineage>
</organism>
<dbReference type="AlphaFoldDB" id="A0A4C1ZZA9"/>
<comment type="caution">
    <text evidence="2">The sequence shown here is derived from an EMBL/GenBank/DDBJ whole genome shotgun (WGS) entry which is preliminary data.</text>
</comment>
<gene>
    <name evidence="2" type="ORF">EVAR_65144_1</name>
</gene>
<evidence type="ECO:0000313" key="2">
    <source>
        <dbReference type="EMBL" id="GBP92354.1"/>
    </source>
</evidence>
<proteinExistence type="predicted"/>
<accession>A0A4C1ZZA9</accession>
<evidence type="ECO:0000313" key="3">
    <source>
        <dbReference type="Proteomes" id="UP000299102"/>
    </source>
</evidence>